<gene>
    <name evidence="3" type="primary">racD</name>
    <name evidence="3" type="ORF">GCM10011366_26240</name>
</gene>
<dbReference type="SUPFAM" id="SSF53681">
    <property type="entry name" value="Aspartate/glutamate racemase"/>
    <property type="match status" value="2"/>
</dbReference>
<comment type="similarity">
    <text evidence="1">Belongs to the aspartate/glutamate racemases family.</text>
</comment>
<protein>
    <submittedName>
        <fullName evidence="3">Aspartate racemase</fullName>
    </submittedName>
</protein>
<dbReference type="InterPro" id="IPR018187">
    <property type="entry name" value="Asp/Glu_racemase_AS_1"/>
</dbReference>
<keyword evidence="2" id="KW-0413">Isomerase</keyword>
<keyword evidence="4" id="KW-1185">Reference proteome</keyword>
<accession>A0A917BSJ9</accession>
<sequence>MTVEPPGREVGRLLPDTWRRPVLGVLGGMGPAASVTFLDALTRRTPARSDQDHIDTVVLSHATTPDRTARLHDATLPDPTPYLMGDLELLGRLGADLAVIVCNTAHAFLAEELPVRLLSIVEVGAAAAVARAREVSGGTEAPAVTLLATDGTLSSRLYQEALERRGAVVRLPEPEDQRRVMSVIYDGVKAGVPVPREEFAALVEELRGGSDAVLLGCTELSVLFDEAAVQGAPLPRYVVDAQDELVDAVVTELAPGA</sequence>
<evidence type="ECO:0000313" key="4">
    <source>
        <dbReference type="Proteomes" id="UP000605670"/>
    </source>
</evidence>
<proteinExistence type="inferred from homology"/>
<name>A0A917BSJ9_9MICO</name>
<reference evidence="3" key="1">
    <citation type="journal article" date="2014" name="Int. J. Syst. Evol. Microbiol.">
        <title>Complete genome sequence of Corynebacterium casei LMG S-19264T (=DSM 44701T), isolated from a smear-ripened cheese.</title>
        <authorList>
            <consortium name="US DOE Joint Genome Institute (JGI-PGF)"/>
            <person name="Walter F."/>
            <person name="Albersmeier A."/>
            <person name="Kalinowski J."/>
            <person name="Ruckert C."/>
        </authorList>
    </citation>
    <scope>NUCLEOTIDE SEQUENCE</scope>
    <source>
        <strain evidence="3">CGMCC 1.12160</strain>
    </source>
</reference>
<reference evidence="3" key="2">
    <citation type="submission" date="2020-09" db="EMBL/GenBank/DDBJ databases">
        <authorList>
            <person name="Sun Q."/>
            <person name="Zhou Y."/>
        </authorList>
    </citation>
    <scope>NUCLEOTIDE SEQUENCE</scope>
    <source>
        <strain evidence="3">CGMCC 1.12160</strain>
    </source>
</reference>
<dbReference type="RefSeq" id="WP_188431481.1">
    <property type="nucleotide sequence ID" value="NZ_BAABKH010000014.1"/>
</dbReference>
<evidence type="ECO:0000256" key="1">
    <source>
        <dbReference type="ARBA" id="ARBA00007847"/>
    </source>
</evidence>
<evidence type="ECO:0000256" key="2">
    <source>
        <dbReference type="ARBA" id="ARBA00023235"/>
    </source>
</evidence>
<organism evidence="3 4">
    <name type="scientific">Ornithinimicrobium tianjinense</name>
    <dbReference type="NCBI Taxonomy" id="1195761"/>
    <lineage>
        <taxon>Bacteria</taxon>
        <taxon>Bacillati</taxon>
        <taxon>Actinomycetota</taxon>
        <taxon>Actinomycetes</taxon>
        <taxon>Micrococcales</taxon>
        <taxon>Ornithinimicrobiaceae</taxon>
        <taxon>Ornithinimicrobium</taxon>
    </lineage>
</organism>
<dbReference type="PANTHER" id="PTHR21198:SF7">
    <property type="entry name" value="ASPARTATE-GLUTAMATE RACEMASE FAMILY"/>
    <property type="match status" value="1"/>
</dbReference>
<dbReference type="InterPro" id="IPR015942">
    <property type="entry name" value="Asp/Glu/hydantoin_racemase"/>
</dbReference>
<dbReference type="NCBIfam" id="TIGR00035">
    <property type="entry name" value="asp_race"/>
    <property type="match status" value="1"/>
</dbReference>
<dbReference type="InterPro" id="IPR004380">
    <property type="entry name" value="Asp_race"/>
</dbReference>
<dbReference type="PANTHER" id="PTHR21198">
    <property type="entry name" value="GLUTAMATE RACEMASE"/>
    <property type="match status" value="1"/>
</dbReference>
<evidence type="ECO:0000313" key="3">
    <source>
        <dbReference type="EMBL" id="GGF57136.1"/>
    </source>
</evidence>
<dbReference type="AlphaFoldDB" id="A0A917BSJ9"/>
<dbReference type="GO" id="GO:0047661">
    <property type="term" value="F:amino-acid racemase activity"/>
    <property type="evidence" value="ECO:0007669"/>
    <property type="project" value="InterPro"/>
</dbReference>
<dbReference type="Proteomes" id="UP000605670">
    <property type="component" value="Unassembled WGS sequence"/>
</dbReference>
<dbReference type="Pfam" id="PF01177">
    <property type="entry name" value="Asp_Glu_race"/>
    <property type="match status" value="1"/>
</dbReference>
<dbReference type="Gene3D" id="3.40.50.1860">
    <property type="match status" value="2"/>
</dbReference>
<dbReference type="EMBL" id="BMEM01000004">
    <property type="protein sequence ID" value="GGF57136.1"/>
    <property type="molecule type" value="Genomic_DNA"/>
</dbReference>
<dbReference type="InterPro" id="IPR001920">
    <property type="entry name" value="Asp/Glu_race"/>
</dbReference>
<dbReference type="PROSITE" id="PS00923">
    <property type="entry name" value="ASP_GLU_RACEMASE_1"/>
    <property type="match status" value="1"/>
</dbReference>
<comment type="caution">
    <text evidence="3">The sequence shown here is derived from an EMBL/GenBank/DDBJ whole genome shotgun (WGS) entry which is preliminary data.</text>
</comment>